<dbReference type="PROSITE" id="PS51760">
    <property type="entry name" value="GH10_2"/>
    <property type="match status" value="1"/>
</dbReference>
<dbReference type="GO" id="GO:0045493">
    <property type="term" value="P:xylan catabolic process"/>
    <property type="evidence" value="ECO:0007669"/>
    <property type="project" value="UniProtKB-KW"/>
</dbReference>
<dbReference type="EC" id="3.2.1.8" evidence="10"/>
<evidence type="ECO:0000256" key="6">
    <source>
        <dbReference type="ARBA" id="ARBA00022651"/>
    </source>
</evidence>
<comment type="catalytic activity">
    <reaction evidence="1 10">
        <text>Endohydrolysis of (1-&gt;4)-beta-D-xylosidic linkages in xylans.</text>
        <dbReference type="EC" id="3.2.1.8"/>
    </reaction>
</comment>
<evidence type="ECO:0000313" key="12">
    <source>
        <dbReference type="EMBL" id="THZ20565.1"/>
    </source>
</evidence>
<accession>A0A4S9TA08</accession>
<evidence type="ECO:0000259" key="11">
    <source>
        <dbReference type="PROSITE" id="PS51760"/>
    </source>
</evidence>
<dbReference type="AlphaFoldDB" id="A0A4S9TA08"/>
<evidence type="ECO:0000256" key="5">
    <source>
        <dbReference type="ARBA" id="ARBA00022525"/>
    </source>
</evidence>
<dbReference type="EMBL" id="QZBM01000182">
    <property type="protein sequence ID" value="THZ20565.1"/>
    <property type="molecule type" value="Genomic_DNA"/>
</dbReference>
<evidence type="ECO:0000313" key="13">
    <source>
        <dbReference type="EMBL" id="THZ40753.1"/>
    </source>
</evidence>
<evidence type="ECO:0000256" key="1">
    <source>
        <dbReference type="ARBA" id="ARBA00000681"/>
    </source>
</evidence>
<dbReference type="PRINTS" id="PR00134">
    <property type="entry name" value="GLHYDRLASE10"/>
</dbReference>
<reference evidence="14 15" key="1">
    <citation type="submission" date="2018-10" db="EMBL/GenBank/DDBJ databases">
        <title>Fifty Aureobasidium pullulans genomes reveal a recombining polyextremotolerant generalist.</title>
        <authorList>
            <person name="Gostincar C."/>
            <person name="Turk M."/>
            <person name="Zajc J."/>
            <person name="Gunde-Cimerman N."/>
        </authorList>
    </citation>
    <scope>NUCLEOTIDE SEQUENCE [LARGE SCALE GENOMIC DNA]</scope>
    <source>
        <strain evidence="13 15">EXF-3844</strain>
        <strain evidence="12 14">EXF-3863</strain>
    </source>
</reference>
<dbReference type="PANTHER" id="PTHR31490:SF35">
    <property type="entry name" value="ENDO-1,4-BETA-XYLANASE"/>
    <property type="match status" value="1"/>
</dbReference>
<keyword evidence="5" id="KW-0964">Secreted</keyword>
<dbReference type="Pfam" id="PF00331">
    <property type="entry name" value="Glyco_hydro_10"/>
    <property type="match status" value="1"/>
</dbReference>
<dbReference type="GO" id="GO:0031176">
    <property type="term" value="F:endo-1,4-beta-xylanase activity"/>
    <property type="evidence" value="ECO:0007669"/>
    <property type="project" value="UniProtKB-EC"/>
</dbReference>
<evidence type="ECO:0000256" key="3">
    <source>
        <dbReference type="ARBA" id="ARBA00004851"/>
    </source>
</evidence>
<keyword evidence="9 10" id="KW-0624">Polysaccharide degradation</keyword>
<evidence type="ECO:0000256" key="7">
    <source>
        <dbReference type="ARBA" id="ARBA00022801"/>
    </source>
</evidence>
<evidence type="ECO:0000313" key="14">
    <source>
        <dbReference type="Proteomes" id="UP000308005"/>
    </source>
</evidence>
<dbReference type="Proteomes" id="UP000308005">
    <property type="component" value="Unassembled WGS sequence"/>
</dbReference>
<comment type="pathway">
    <text evidence="3">Glycan degradation; xylan degradation.</text>
</comment>
<dbReference type="EMBL" id="QZBN01000550">
    <property type="protein sequence ID" value="THZ40753.1"/>
    <property type="molecule type" value="Genomic_DNA"/>
</dbReference>
<dbReference type="Gene3D" id="3.20.20.80">
    <property type="entry name" value="Glycosidases"/>
    <property type="match status" value="1"/>
</dbReference>
<comment type="similarity">
    <text evidence="4 10">Belongs to the glycosyl hydrolase 10 (cellulase F) family.</text>
</comment>
<evidence type="ECO:0000256" key="2">
    <source>
        <dbReference type="ARBA" id="ARBA00004613"/>
    </source>
</evidence>
<protein>
    <recommendedName>
        <fullName evidence="10">Beta-xylanase</fullName>
        <ecNumber evidence="10">3.2.1.8</ecNumber>
    </recommendedName>
</protein>
<dbReference type="SUPFAM" id="SSF51445">
    <property type="entry name" value="(Trans)glycosidases"/>
    <property type="match status" value="1"/>
</dbReference>
<evidence type="ECO:0000256" key="9">
    <source>
        <dbReference type="ARBA" id="ARBA00023326"/>
    </source>
</evidence>
<feature type="domain" description="GH10" evidence="11">
    <location>
        <begin position="60"/>
        <end position="386"/>
    </location>
</feature>
<name>A0A4S9TA08_AURPU</name>
<keyword evidence="10 12" id="KW-0326">Glycosidase</keyword>
<keyword evidence="8 10" id="KW-0119">Carbohydrate metabolism</keyword>
<dbReference type="InterPro" id="IPR017853">
    <property type="entry name" value="GH"/>
</dbReference>
<dbReference type="Proteomes" id="UP000310121">
    <property type="component" value="Unassembled WGS sequence"/>
</dbReference>
<evidence type="ECO:0000256" key="4">
    <source>
        <dbReference type="ARBA" id="ARBA00007495"/>
    </source>
</evidence>
<dbReference type="PANTHER" id="PTHR31490">
    <property type="entry name" value="GLYCOSYL HYDROLASE"/>
    <property type="match status" value="1"/>
</dbReference>
<dbReference type="GO" id="GO:0005576">
    <property type="term" value="C:extracellular region"/>
    <property type="evidence" value="ECO:0007669"/>
    <property type="project" value="UniProtKB-SubCell"/>
</dbReference>
<evidence type="ECO:0000256" key="8">
    <source>
        <dbReference type="ARBA" id="ARBA00023277"/>
    </source>
</evidence>
<comment type="caution">
    <text evidence="12">The sequence shown here is derived from an EMBL/GenBank/DDBJ whole genome shotgun (WGS) entry which is preliminary data.</text>
</comment>
<sequence length="393" mass="43664">MRSPLPSTYWRSASTDHFSISTSSSKIISAYDNMHLPSITAALALIGISAATPTDTSSSSSKDQGLAQAWTSKGRQYIGTALTIRDDPIEQGIIQARNEFNSITPENAMKWESTEPSRNNFTFAGADAIIDFADKYKKEVRCHTLVWHSQLPAWVSEGNFDNKTLISIMENHIKKLAGRYKNKCTHWDVVNEALEEDGTYRKSVFYNTIGEAFIPIAFRLASKYAGSHTKLYYNDYNLEYNNNKTLGALRILKLVQSYGVQIDGVGLQAHLTSEATASSGGGVTPDTNTLTKVLKGFTDLGVEVAYTELDVRFTVPVTEAKLKVQADAYARVVQSCINIKKCVGITIWGVSDKYSWIPGVFKTEGAALLWDEQFNKKPAYYSVLKTIQAWRKT</sequence>
<evidence type="ECO:0000313" key="15">
    <source>
        <dbReference type="Proteomes" id="UP000310121"/>
    </source>
</evidence>
<dbReference type="InterPro" id="IPR001000">
    <property type="entry name" value="GH10_dom"/>
</dbReference>
<comment type="subcellular location">
    <subcellularLocation>
        <location evidence="2">Secreted</location>
    </subcellularLocation>
</comment>
<keyword evidence="6 12" id="KW-0858">Xylan degradation</keyword>
<keyword evidence="7 10" id="KW-0378">Hydrolase</keyword>
<dbReference type="SMART" id="SM00633">
    <property type="entry name" value="Glyco_10"/>
    <property type="match status" value="1"/>
</dbReference>
<gene>
    <name evidence="13" type="ORF">D6C90_05761</name>
    <name evidence="12" type="ORF">D6C91_04710</name>
</gene>
<dbReference type="InterPro" id="IPR044846">
    <property type="entry name" value="GH10"/>
</dbReference>
<evidence type="ECO:0000256" key="10">
    <source>
        <dbReference type="RuleBase" id="RU361174"/>
    </source>
</evidence>
<organism evidence="12 14">
    <name type="scientific">Aureobasidium pullulans</name>
    <name type="common">Black yeast</name>
    <name type="synonym">Pullularia pullulans</name>
    <dbReference type="NCBI Taxonomy" id="5580"/>
    <lineage>
        <taxon>Eukaryota</taxon>
        <taxon>Fungi</taxon>
        <taxon>Dikarya</taxon>
        <taxon>Ascomycota</taxon>
        <taxon>Pezizomycotina</taxon>
        <taxon>Dothideomycetes</taxon>
        <taxon>Dothideomycetidae</taxon>
        <taxon>Dothideales</taxon>
        <taxon>Saccotheciaceae</taxon>
        <taxon>Aureobasidium</taxon>
    </lineage>
</organism>
<proteinExistence type="inferred from homology"/>